<organism evidence="3 4">
    <name type="scientific">Thermaurantimonas aggregans</name>
    <dbReference type="NCBI Taxonomy" id="2173829"/>
    <lineage>
        <taxon>Bacteria</taxon>
        <taxon>Pseudomonadati</taxon>
        <taxon>Bacteroidota</taxon>
        <taxon>Flavobacteriia</taxon>
        <taxon>Flavobacteriales</taxon>
        <taxon>Schleiferiaceae</taxon>
        <taxon>Thermaurantimonas</taxon>
    </lineage>
</organism>
<protein>
    <submittedName>
        <fullName evidence="3">Histidine kinase</fullName>
    </submittedName>
</protein>
<dbReference type="EMBL" id="BHZE01000001">
    <property type="protein sequence ID" value="GCD76553.1"/>
    <property type="molecule type" value="Genomic_DNA"/>
</dbReference>
<dbReference type="PANTHER" id="PTHR34220">
    <property type="entry name" value="SENSOR HISTIDINE KINASE YPDA"/>
    <property type="match status" value="1"/>
</dbReference>
<dbReference type="SUPFAM" id="SSF55874">
    <property type="entry name" value="ATPase domain of HSP90 chaperone/DNA topoisomerase II/histidine kinase"/>
    <property type="match status" value="1"/>
</dbReference>
<dbReference type="InterPro" id="IPR050640">
    <property type="entry name" value="Bact_2-comp_sensor_kinase"/>
</dbReference>
<dbReference type="GO" id="GO:0000155">
    <property type="term" value="F:phosphorelay sensor kinase activity"/>
    <property type="evidence" value="ECO:0007669"/>
    <property type="project" value="InterPro"/>
</dbReference>
<keyword evidence="3" id="KW-0808">Transferase</keyword>
<keyword evidence="1" id="KW-0472">Membrane</keyword>
<dbReference type="Gene3D" id="3.30.565.10">
    <property type="entry name" value="Histidine kinase-like ATPase, C-terminal domain"/>
    <property type="match status" value="1"/>
</dbReference>
<dbReference type="InterPro" id="IPR010559">
    <property type="entry name" value="Sig_transdc_His_kin_internal"/>
</dbReference>
<feature type="domain" description="Signal transduction histidine kinase internal region" evidence="2">
    <location>
        <begin position="756"/>
        <end position="835"/>
    </location>
</feature>
<reference evidence="3 4" key="1">
    <citation type="submission" date="2018-11" db="EMBL/GenBank/DDBJ databases">
        <title>Schleiferia aggregans sp. nov., a moderately thermophilic heterotrophic bacterium isolated from microbial mats at a terrestrial hot spring.</title>
        <authorList>
            <person name="Iino T."/>
            <person name="Ohkuma M."/>
            <person name="Haruta S."/>
        </authorList>
    </citation>
    <scope>NUCLEOTIDE SEQUENCE [LARGE SCALE GENOMIC DNA]</scope>
    <source>
        <strain evidence="3 4">LA</strain>
    </source>
</reference>
<evidence type="ECO:0000313" key="4">
    <source>
        <dbReference type="Proteomes" id="UP000286715"/>
    </source>
</evidence>
<accession>A0A401XHR9</accession>
<proteinExistence type="predicted"/>
<dbReference type="Gene3D" id="2.130.10.10">
    <property type="entry name" value="YVTN repeat-like/Quinoprotein amine dehydrogenase"/>
    <property type="match status" value="2"/>
</dbReference>
<dbReference type="AlphaFoldDB" id="A0A401XHR9"/>
<sequence>MRSKFPYLVALILSLLAVFSANELIGQDLLVNEINVFEGISNVPIYTIQTDEKGFIYLSTEKGIIRYNGITFTKFDLEGANNESFNYVYKLSDGRILAINFYEGIFELKNDKFEKKNIFGIKDYKYTFFSVTELNKKIYLLTDIALFVLDKEFQIIKILDNENKEFNIKYFSHMEKFGDTIYVFPKGKNLLKIDKFGNFYKDSLPFDCRWTANVMRDQLFFTCRDFPSAIYKRKNGVNQKIYDVIFKEEITTYKIKNINDEFYFCTSKGLAKINKKTNKLEWIIRNKRTNDLTIDYEGNYWAITLDGELLNWNDFNIRKIQTKLEENITNSIKIDSTRIVIATSLNNFYLFDLKTKSLKHIGQFGKDGVKFLYYDKALNKLYFQFGSIDLATGKYDNFYSGNYIAKGPDGDMIFCISNKIYVFSSSQKDSTYKYQPDMGGYLKQIYESRSYKSVFIDSAAYILLFNGIIKYYNGNITFVKDLLTGKSIIGYDMVIDSEKNLWVANLDKGIEVYRYEFLKKTFDMQNYFTKGSSILRLKYNKPYILVLYQEGLVMIHEKTHEIIDVNSILGKFSKVMNDALYTNDTLYIFTKDEIIYCTLINNKNARAKIFINGITDVNSNFYPFENNRETKLSSKTIFLNYDFLCYSNQGGIKIAYRIKNLDTSWNFISADVNKIFFPYLIPGKHTIQLAAVNSTGKIISDVQVVTVIAPQSFFLTPLFFIIVIVVLIGLLVIAYYLNDAKTKKKELLNNQLRMSKLTALRSRMNPHFVYNILNSIQSLIYIGDKKTASSSLSKFSELMRLVLDLSDKENISLVDEVHVIELYLELEKLRFGDEFKFTIDFDNELKYLNPEIPGFFIQPFVENAIKHGLLHKNGEKRLLLKIEKGTNNDIRIIVDDNGIGRKKSAEINARRNVKKSSFAVEAIINRINLINSQLKRKIVLQIFDKVDLNNEPSGTTVIISIPVELELDT</sequence>
<dbReference type="GO" id="GO:0016020">
    <property type="term" value="C:membrane"/>
    <property type="evidence" value="ECO:0007669"/>
    <property type="project" value="InterPro"/>
</dbReference>
<gene>
    <name evidence="3" type="ORF">JCM31826_00350</name>
</gene>
<dbReference type="Gene3D" id="2.60.40.10">
    <property type="entry name" value="Immunoglobulins"/>
    <property type="match status" value="1"/>
</dbReference>
<dbReference type="OrthoDB" id="9809670at2"/>
<dbReference type="InterPro" id="IPR013783">
    <property type="entry name" value="Ig-like_fold"/>
</dbReference>
<dbReference type="InterPro" id="IPR015943">
    <property type="entry name" value="WD40/YVTN_repeat-like_dom_sf"/>
</dbReference>
<evidence type="ECO:0000313" key="3">
    <source>
        <dbReference type="EMBL" id="GCD76553.1"/>
    </source>
</evidence>
<keyword evidence="3" id="KW-0418">Kinase</keyword>
<name>A0A401XHR9_9FLAO</name>
<keyword evidence="4" id="KW-1185">Reference proteome</keyword>
<dbReference type="Pfam" id="PF06580">
    <property type="entry name" value="His_kinase"/>
    <property type="match status" value="1"/>
</dbReference>
<evidence type="ECO:0000259" key="2">
    <source>
        <dbReference type="Pfam" id="PF06580"/>
    </source>
</evidence>
<dbReference type="PANTHER" id="PTHR34220:SF7">
    <property type="entry name" value="SENSOR HISTIDINE KINASE YPDA"/>
    <property type="match status" value="1"/>
</dbReference>
<dbReference type="Proteomes" id="UP000286715">
    <property type="component" value="Unassembled WGS sequence"/>
</dbReference>
<comment type="caution">
    <text evidence="3">The sequence shown here is derived from an EMBL/GenBank/DDBJ whole genome shotgun (WGS) entry which is preliminary data.</text>
</comment>
<dbReference type="InterPro" id="IPR011047">
    <property type="entry name" value="Quinoprotein_ADH-like_sf"/>
</dbReference>
<dbReference type="SUPFAM" id="SSF50998">
    <property type="entry name" value="Quinoprotein alcohol dehydrogenase-like"/>
    <property type="match status" value="1"/>
</dbReference>
<feature type="transmembrane region" description="Helical" evidence="1">
    <location>
        <begin position="713"/>
        <end position="737"/>
    </location>
</feature>
<keyword evidence="1" id="KW-1133">Transmembrane helix</keyword>
<evidence type="ECO:0000256" key="1">
    <source>
        <dbReference type="SAM" id="Phobius"/>
    </source>
</evidence>
<keyword evidence="1" id="KW-0812">Transmembrane</keyword>
<dbReference type="InterPro" id="IPR036890">
    <property type="entry name" value="HATPase_C_sf"/>
</dbReference>
<dbReference type="RefSeq" id="WP_124396633.1">
    <property type="nucleotide sequence ID" value="NZ_BHZE01000001.1"/>
</dbReference>